<name>A0A1H3M363_9FIRM</name>
<dbReference type="RefSeq" id="WP_091727335.1">
    <property type="nucleotide sequence ID" value="NZ_FNQE01000005.1"/>
</dbReference>
<reference evidence="8 9" key="1">
    <citation type="submission" date="2016-10" db="EMBL/GenBank/DDBJ databases">
        <authorList>
            <person name="de Groot N.N."/>
        </authorList>
    </citation>
    <scope>NUCLEOTIDE SEQUENCE [LARGE SCALE GENOMIC DNA]</scope>
    <source>
        <strain evidence="8 9">DSM 21650</strain>
    </source>
</reference>
<protein>
    <submittedName>
        <fullName evidence="8">Phosphatidylglycerol:prolipoprotein diacylglycerol transferase</fullName>
    </submittedName>
</protein>
<feature type="transmembrane region" description="Helical" evidence="7">
    <location>
        <begin position="81"/>
        <end position="101"/>
    </location>
</feature>
<evidence type="ECO:0000256" key="1">
    <source>
        <dbReference type="ARBA" id="ARBA00007150"/>
    </source>
</evidence>
<evidence type="ECO:0000256" key="2">
    <source>
        <dbReference type="ARBA" id="ARBA00022475"/>
    </source>
</evidence>
<evidence type="ECO:0000256" key="4">
    <source>
        <dbReference type="ARBA" id="ARBA00022692"/>
    </source>
</evidence>
<dbReference type="EMBL" id="FNQE01000005">
    <property type="protein sequence ID" value="SDY71140.1"/>
    <property type="molecule type" value="Genomic_DNA"/>
</dbReference>
<dbReference type="GO" id="GO:0008961">
    <property type="term" value="F:phosphatidylglycerol-prolipoprotein diacylglyceryl transferase activity"/>
    <property type="evidence" value="ECO:0007669"/>
    <property type="project" value="InterPro"/>
</dbReference>
<feature type="transmembrane region" description="Helical" evidence="7">
    <location>
        <begin position="188"/>
        <end position="205"/>
    </location>
</feature>
<comment type="similarity">
    <text evidence="1">Belongs to the Lgt family.</text>
</comment>
<dbReference type="InterPro" id="IPR001640">
    <property type="entry name" value="Lgt"/>
</dbReference>
<evidence type="ECO:0000313" key="9">
    <source>
        <dbReference type="Proteomes" id="UP000198625"/>
    </source>
</evidence>
<evidence type="ECO:0000313" key="8">
    <source>
        <dbReference type="EMBL" id="SDY71140.1"/>
    </source>
</evidence>
<dbReference type="GO" id="GO:0042158">
    <property type="term" value="P:lipoprotein biosynthetic process"/>
    <property type="evidence" value="ECO:0007669"/>
    <property type="project" value="InterPro"/>
</dbReference>
<organism evidence="8 9">
    <name type="scientific">Proteiniborus ethanoligenes</name>
    <dbReference type="NCBI Taxonomy" id="415015"/>
    <lineage>
        <taxon>Bacteria</taxon>
        <taxon>Bacillati</taxon>
        <taxon>Bacillota</taxon>
        <taxon>Clostridia</taxon>
        <taxon>Eubacteriales</taxon>
        <taxon>Proteiniborus</taxon>
    </lineage>
</organism>
<dbReference type="PANTHER" id="PTHR30589">
    <property type="entry name" value="PROLIPOPROTEIN DIACYLGLYCERYL TRANSFERASE"/>
    <property type="match status" value="1"/>
</dbReference>
<keyword evidence="6 7" id="KW-0472">Membrane</keyword>
<keyword evidence="8" id="KW-0449">Lipoprotein</keyword>
<dbReference type="GO" id="GO:0005886">
    <property type="term" value="C:plasma membrane"/>
    <property type="evidence" value="ECO:0007669"/>
    <property type="project" value="InterPro"/>
</dbReference>
<dbReference type="OrthoDB" id="1952463at2"/>
<dbReference type="Pfam" id="PF01790">
    <property type="entry name" value="LGT"/>
    <property type="match status" value="1"/>
</dbReference>
<keyword evidence="4 7" id="KW-0812">Transmembrane</keyword>
<evidence type="ECO:0000256" key="5">
    <source>
        <dbReference type="ARBA" id="ARBA00022989"/>
    </source>
</evidence>
<dbReference type="PANTHER" id="PTHR30589:SF0">
    <property type="entry name" value="PHOSPHATIDYLGLYCEROL--PROLIPOPROTEIN DIACYLGLYCERYL TRANSFERASE"/>
    <property type="match status" value="1"/>
</dbReference>
<feature type="transmembrane region" description="Helical" evidence="7">
    <location>
        <begin position="113"/>
        <end position="133"/>
    </location>
</feature>
<evidence type="ECO:0000256" key="3">
    <source>
        <dbReference type="ARBA" id="ARBA00022679"/>
    </source>
</evidence>
<sequence length="206" mass="23859">MRPYAFVFKSIVVSWFMLLFIISILLSYIYIKISAKKQELEASKAEDIFFTSIILSFLGARLIYVVFHLEYYHNIISIFKLSHMNLSFMGGIISGILAIYLASKKKNIPFNALFKLFVIPFYISSSIIIWSRYFEGFLIGKAYNGFLAIKHFGEYRHPVVLYISLLFILAALIESLDLKASKNKNTSYIIFAFAMLGYYAIKYLYV</sequence>
<keyword evidence="5 7" id="KW-1133">Transmembrane helix</keyword>
<feature type="transmembrane region" description="Helical" evidence="7">
    <location>
        <begin position="159"/>
        <end position="176"/>
    </location>
</feature>
<accession>A0A1H3M363</accession>
<keyword evidence="2" id="KW-1003">Cell membrane</keyword>
<feature type="transmembrane region" description="Helical" evidence="7">
    <location>
        <begin position="6"/>
        <end position="28"/>
    </location>
</feature>
<dbReference type="Proteomes" id="UP000198625">
    <property type="component" value="Unassembled WGS sequence"/>
</dbReference>
<gene>
    <name evidence="8" type="ORF">SAMN05660462_00720</name>
</gene>
<proteinExistence type="inferred from homology"/>
<keyword evidence="3 8" id="KW-0808">Transferase</keyword>
<dbReference type="AlphaFoldDB" id="A0A1H3M363"/>
<evidence type="ECO:0000256" key="6">
    <source>
        <dbReference type="ARBA" id="ARBA00023136"/>
    </source>
</evidence>
<evidence type="ECO:0000256" key="7">
    <source>
        <dbReference type="SAM" id="Phobius"/>
    </source>
</evidence>
<feature type="transmembrane region" description="Helical" evidence="7">
    <location>
        <begin position="48"/>
        <end position="69"/>
    </location>
</feature>
<dbReference type="STRING" id="415015.SAMN05660462_00720"/>
<keyword evidence="9" id="KW-1185">Reference proteome</keyword>